<dbReference type="SUPFAM" id="SSF53448">
    <property type="entry name" value="Nucleotide-diphospho-sugar transferases"/>
    <property type="match status" value="1"/>
</dbReference>
<proteinExistence type="predicted"/>
<evidence type="ECO:0000259" key="3">
    <source>
        <dbReference type="Pfam" id="PF09835"/>
    </source>
</evidence>
<dbReference type="PANTHER" id="PTHR48090:SF7">
    <property type="entry name" value="RFBJ PROTEIN"/>
    <property type="match status" value="1"/>
</dbReference>
<evidence type="ECO:0000313" key="4">
    <source>
        <dbReference type="EMBL" id="MFD2822402.1"/>
    </source>
</evidence>
<feature type="domain" description="Glycosyltransferase 2-like" evidence="2">
    <location>
        <begin position="16"/>
        <end position="176"/>
    </location>
</feature>
<keyword evidence="1" id="KW-0812">Transmembrane</keyword>
<evidence type="ECO:0000313" key="5">
    <source>
        <dbReference type="Proteomes" id="UP001597533"/>
    </source>
</evidence>
<evidence type="ECO:0000259" key="2">
    <source>
        <dbReference type="Pfam" id="PF00535"/>
    </source>
</evidence>
<keyword evidence="1" id="KW-1133">Transmembrane helix</keyword>
<sequence>MSKALLINKIKELKICVLIPTYNNERTLKRVVDGVLEYTNDIIIINDGSTDSTAQILKEYSSLEHILVPQNKGKGNALRVGFKKATELRYDFAITIDSDGQHFPEDINTFVEALEHAENKNLLLIGARNMNQEGVPGKSSFGNKFSNFWFWFETGIKLTDTQSGFRLYPLKALEKLKFYTQKFEFEIEVIVKAAWNDVVVENVPIQVLYDENERVSHFRPFKDFTRISILNICLVFLTLFYIKPRNLYRKFKKKGVKRFFIEDFLGSQDSPTKKALSIALGVLIGLSPFWGFHTLIVIFLAIVLNLNKAIAFAFSNVSLPPFIPFVLYASSKVGQFVLGVNYNYTLDTFKNNFEVSDHLKTYIIGSFTLAVTCAILFGVLGFLFFSIFEKKKTALHNG</sequence>
<keyword evidence="1" id="KW-0472">Membrane</keyword>
<dbReference type="PANTHER" id="PTHR48090">
    <property type="entry name" value="UNDECAPRENYL-PHOSPHATE 4-DEOXY-4-FORMAMIDO-L-ARABINOSE TRANSFERASE-RELATED"/>
    <property type="match status" value="1"/>
</dbReference>
<dbReference type="InterPro" id="IPR029044">
    <property type="entry name" value="Nucleotide-diphossugar_trans"/>
</dbReference>
<name>A0ABW5WI97_9FLAO</name>
<dbReference type="InterPro" id="IPR001173">
    <property type="entry name" value="Glyco_trans_2-like"/>
</dbReference>
<dbReference type="Pfam" id="PF00535">
    <property type="entry name" value="Glycos_transf_2"/>
    <property type="match status" value="1"/>
</dbReference>
<dbReference type="Proteomes" id="UP001597533">
    <property type="component" value="Unassembled WGS sequence"/>
</dbReference>
<reference evidence="5" key="1">
    <citation type="journal article" date="2019" name="Int. J. Syst. Evol. Microbiol.">
        <title>The Global Catalogue of Microorganisms (GCM) 10K type strain sequencing project: providing services to taxonomists for standard genome sequencing and annotation.</title>
        <authorList>
            <consortium name="The Broad Institute Genomics Platform"/>
            <consortium name="The Broad Institute Genome Sequencing Center for Infectious Disease"/>
            <person name="Wu L."/>
            <person name="Ma J."/>
        </authorList>
    </citation>
    <scope>NUCLEOTIDE SEQUENCE [LARGE SCALE GENOMIC DNA]</scope>
    <source>
        <strain evidence="5">KCTC 32141</strain>
    </source>
</reference>
<dbReference type="CDD" id="cd04179">
    <property type="entry name" value="DPM_DPG-synthase_like"/>
    <property type="match status" value="1"/>
</dbReference>
<organism evidence="4 5">
    <name type="scientific">Lacinutrix iliipiscaria</name>
    <dbReference type="NCBI Taxonomy" id="1230532"/>
    <lineage>
        <taxon>Bacteria</taxon>
        <taxon>Pseudomonadati</taxon>
        <taxon>Bacteroidota</taxon>
        <taxon>Flavobacteriia</taxon>
        <taxon>Flavobacteriales</taxon>
        <taxon>Flavobacteriaceae</taxon>
        <taxon>Lacinutrix</taxon>
    </lineage>
</organism>
<evidence type="ECO:0000256" key="1">
    <source>
        <dbReference type="SAM" id="Phobius"/>
    </source>
</evidence>
<feature type="transmembrane region" description="Helical" evidence="1">
    <location>
        <begin position="275"/>
        <end position="302"/>
    </location>
</feature>
<feature type="transmembrane region" description="Helical" evidence="1">
    <location>
        <begin position="362"/>
        <end position="388"/>
    </location>
</feature>
<comment type="caution">
    <text evidence="4">The sequence shown here is derived from an EMBL/GenBank/DDBJ whole genome shotgun (WGS) entry which is preliminary data.</text>
</comment>
<accession>A0ABW5WI97</accession>
<dbReference type="EMBL" id="JBHUOV010000001">
    <property type="protein sequence ID" value="MFD2822402.1"/>
    <property type="molecule type" value="Genomic_DNA"/>
</dbReference>
<dbReference type="Pfam" id="PF09835">
    <property type="entry name" value="DUF2062"/>
    <property type="match status" value="1"/>
</dbReference>
<dbReference type="RefSeq" id="WP_183484997.1">
    <property type="nucleotide sequence ID" value="NZ_JBHUOV010000001.1"/>
</dbReference>
<feature type="transmembrane region" description="Helical" evidence="1">
    <location>
        <begin position="224"/>
        <end position="242"/>
    </location>
</feature>
<feature type="domain" description="DUF2062" evidence="3">
    <location>
        <begin position="261"/>
        <end position="392"/>
    </location>
</feature>
<keyword evidence="5" id="KW-1185">Reference proteome</keyword>
<dbReference type="Gene3D" id="3.90.550.10">
    <property type="entry name" value="Spore Coat Polysaccharide Biosynthesis Protein SpsA, Chain A"/>
    <property type="match status" value="1"/>
</dbReference>
<gene>
    <name evidence="4" type="ORF">ACFS5M_01895</name>
</gene>
<dbReference type="InterPro" id="IPR050256">
    <property type="entry name" value="Glycosyltransferase_2"/>
</dbReference>
<protein>
    <submittedName>
        <fullName evidence="4">DUF2062 domain-containing protein</fullName>
    </submittedName>
</protein>
<dbReference type="InterPro" id="IPR018639">
    <property type="entry name" value="DUF2062"/>
</dbReference>